<reference evidence="2" key="1">
    <citation type="journal article" date="2014" name="Int. J. Syst. Evol. Microbiol.">
        <title>Complete genome sequence of Corynebacterium casei LMG S-19264T (=DSM 44701T), isolated from a smear-ripened cheese.</title>
        <authorList>
            <consortium name="US DOE Joint Genome Institute (JGI-PGF)"/>
            <person name="Walter F."/>
            <person name="Albersmeier A."/>
            <person name="Kalinowski J."/>
            <person name="Ruckert C."/>
        </authorList>
    </citation>
    <scope>NUCLEOTIDE SEQUENCE</scope>
    <source>
        <strain evidence="2">CGMCC 1.12987</strain>
    </source>
</reference>
<name>A0A917D230_9BACL</name>
<gene>
    <name evidence="2" type="ORF">GCM10010916_27720</name>
</gene>
<dbReference type="InterPro" id="IPR011583">
    <property type="entry name" value="Chitinase_II/V-like_cat"/>
</dbReference>
<reference evidence="2" key="2">
    <citation type="submission" date="2020-09" db="EMBL/GenBank/DDBJ databases">
        <authorList>
            <person name="Sun Q."/>
            <person name="Zhou Y."/>
        </authorList>
    </citation>
    <scope>NUCLEOTIDE SEQUENCE</scope>
    <source>
        <strain evidence="2">CGMCC 1.12987</strain>
    </source>
</reference>
<dbReference type="Pfam" id="PF07833">
    <property type="entry name" value="Cu_amine_oxidN1"/>
    <property type="match status" value="1"/>
</dbReference>
<dbReference type="InterPro" id="IPR029070">
    <property type="entry name" value="Chitinase_insertion_sf"/>
</dbReference>
<dbReference type="Gene3D" id="2.30.30.40">
    <property type="entry name" value="SH3 Domains"/>
    <property type="match status" value="1"/>
</dbReference>
<dbReference type="SUPFAM" id="SSF51445">
    <property type="entry name" value="(Trans)glycosidases"/>
    <property type="match status" value="1"/>
</dbReference>
<keyword evidence="3" id="KW-1185">Reference proteome</keyword>
<dbReference type="InterPro" id="IPR017853">
    <property type="entry name" value="GH"/>
</dbReference>
<comment type="caution">
    <text evidence="2">The sequence shown here is derived from an EMBL/GenBank/DDBJ whole genome shotgun (WGS) entry which is preliminary data.</text>
</comment>
<dbReference type="SMART" id="SM00636">
    <property type="entry name" value="Glyco_18"/>
    <property type="match status" value="1"/>
</dbReference>
<evidence type="ECO:0000313" key="2">
    <source>
        <dbReference type="EMBL" id="GGG09318.1"/>
    </source>
</evidence>
<dbReference type="PROSITE" id="PS51910">
    <property type="entry name" value="GH18_2"/>
    <property type="match status" value="1"/>
</dbReference>
<dbReference type="Proteomes" id="UP000644756">
    <property type="component" value="Unassembled WGS sequence"/>
</dbReference>
<dbReference type="Gene3D" id="3.30.457.10">
    <property type="entry name" value="Copper amine oxidase-like, N-terminal domain"/>
    <property type="match status" value="1"/>
</dbReference>
<dbReference type="InterPro" id="IPR012854">
    <property type="entry name" value="Cu_amine_oxidase-like_N"/>
</dbReference>
<dbReference type="InterPro" id="IPR036582">
    <property type="entry name" value="Mao_N_sf"/>
</dbReference>
<dbReference type="PANTHER" id="PTHR46066:SF2">
    <property type="entry name" value="CHITINASE DOMAIN-CONTAINING PROTEIN 1"/>
    <property type="match status" value="1"/>
</dbReference>
<evidence type="ECO:0000313" key="3">
    <source>
        <dbReference type="Proteomes" id="UP000644756"/>
    </source>
</evidence>
<dbReference type="InterPro" id="IPR003646">
    <property type="entry name" value="SH3-like_bac-type"/>
</dbReference>
<dbReference type="GO" id="GO:0005975">
    <property type="term" value="P:carbohydrate metabolic process"/>
    <property type="evidence" value="ECO:0007669"/>
    <property type="project" value="InterPro"/>
</dbReference>
<dbReference type="Pfam" id="PF08239">
    <property type="entry name" value="SH3_3"/>
    <property type="match status" value="1"/>
</dbReference>
<dbReference type="Gene3D" id="3.10.50.10">
    <property type="match status" value="1"/>
</dbReference>
<organism evidence="2 3">
    <name type="scientific">Paenibacillus abyssi</name>
    <dbReference type="NCBI Taxonomy" id="1340531"/>
    <lineage>
        <taxon>Bacteria</taxon>
        <taxon>Bacillati</taxon>
        <taxon>Bacillota</taxon>
        <taxon>Bacilli</taxon>
        <taxon>Bacillales</taxon>
        <taxon>Paenibacillaceae</taxon>
        <taxon>Paenibacillus</taxon>
    </lineage>
</organism>
<dbReference type="InterPro" id="IPR001223">
    <property type="entry name" value="Glyco_hydro18_cat"/>
</dbReference>
<protein>
    <recommendedName>
        <fullName evidence="1">GH18 domain-containing protein</fullName>
    </recommendedName>
</protein>
<accession>A0A917D230</accession>
<dbReference type="GO" id="GO:0008061">
    <property type="term" value="F:chitin binding"/>
    <property type="evidence" value="ECO:0007669"/>
    <property type="project" value="InterPro"/>
</dbReference>
<dbReference type="SUPFAM" id="SSF55383">
    <property type="entry name" value="Copper amine oxidase, domain N"/>
    <property type="match status" value="1"/>
</dbReference>
<dbReference type="Gene3D" id="3.20.20.80">
    <property type="entry name" value="Glycosidases"/>
    <property type="match status" value="1"/>
</dbReference>
<sequence>MLLGLTVIAVGAFIGWQWFVPNGKHVVPVFDQVNPIIHKGEVMNQGAIVEGESIKLPLEAVRQLLGSEEPIRYEPESESIILTTQDKVIHLKTDALTATMNQKPFELSFAAEKVGDNVFLPIAPLEELFGLQTEYDEETSIVTVRLPGESVQRAAVQAEEAAIRSEPTIKAPISEALLKGAVVRIWGEQEGWYRVQGPAGYIGFMKKSDVAISDIETVEEPARKKPFIAWKLYGQRINLTWEAVYSRNPDTSQIGELSGVNVVSPTWFELVDGKGKIRSKADADYVSWAHRKEMQVWALFSNSFEPDLTTEALSSYERRLNMIKQLLSYSQMYKIQGINIDFENVYPKDKENLVQFVRELTPLLHEQGLVVSIDVTPKSNSEMWSVFLDREALGKVVDYMMVMSYDEHWAASPKSGSVASLPWVERSIVRILEEDDVPAGKLLLGIPLYTRIWTEAEGENGEIKVSSKAVGMESIEALLEEKKLKPEYDPQTGQNYVEYEEDGALQRIWLEDETSIEARIQLVKKYDLAGIATWQRGFQKESVWGVMDDALQSRP</sequence>
<dbReference type="EMBL" id="BMGR01000008">
    <property type="protein sequence ID" value="GGG09318.1"/>
    <property type="molecule type" value="Genomic_DNA"/>
</dbReference>
<dbReference type="AlphaFoldDB" id="A0A917D230"/>
<feature type="domain" description="GH18" evidence="1">
    <location>
        <begin position="235"/>
        <end position="554"/>
    </location>
</feature>
<dbReference type="PANTHER" id="PTHR46066">
    <property type="entry name" value="CHITINASE DOMAIN-CONTAINING PROTEIN 1 FAMILY MEMBER"/>
    <property type="match status" value="1"/>
</dbReference>
<dbReference type="Pfam" id="PF00704">
    <property type="entry name" value="Glyco_hydro_18"/>
    <property type="match status" value="1"/>
</dbReference>
<proteinExistence type="predicted"/>
<evidence type="ECO:0000259" key="1">
    <source>
        <dbReference type="PROSITE" id="PS51910"/>
    </source>
</evidence>